<dbReference type="Pfam" id="PF00702">
    <property type="entry name" value="Hydrolase"/>
    <property type="match status" value="1"/>
</dbReference>
<sequence length="257" mass="29731">MKKWITFDLDGTLMQNPFGKWVFPEIEQLYNDCIGDDQANGIRSELIKEHRRRMKAGLIVDAYDWDDIVRHVFSTNGVFVHVDVAELLVKHTKPPKVYLLEENILQDLQILREKGFNLAVVTNGFEKYQKPVMDALGLTSFFDVIITPEKARYGKPQINMVKELHDTNNEIVAHVGDRLDHDVTMANELNVLSILFHQEMPETILSVDPKKRQYTCMDWLEMKWKRETGVETLPLPLSAIPKMIICTMKEISMESLS</sequence>
<gene>
    <name evidence="4" type="ORF">H8S33_14725</name>
</gene>
<organism evidence="4 5">
    <name type="scientific">Ornithinibacillus hominis</name>
    <dbReference type="NCBI Taxonomy" id="2763055"/>
    <lineage>
        <taxon>Bacteria</taxon>
        <taxon>Bacillati</taxon>
        <taxon>Bacillota</taxon>
        <taxon>Bacilli</taxon>
        <taxon>Bacillales</taxon>
        <taxon>Bacillaceae</taxon>
        <taxon>Ornithinibacillus</taxon>
    </lineage>
</organism>
<dbReference type="Proteomes" id="UP000637359">
    <property type="component" value="Unassembled WGS sequence"/>
</dbReference>
<dbReference type="InterPro" id="IPR006439">
    <property type="entry name" value="HAD-SF_hydro_IA"/>
</dbReference>
<comment type="caution">
    <text evidence="4">The sequence shown here is derived from an EMBL/GenBank/DDBJ whole genome shotgun (WGS) entry which is preliminary data.</text>
</comment>
<dbReference type="GO" id="GO:0016787">
    <property type="term" value="F:hydrolase activity"/>
    <property type="evidence" value="ECO:0007669"/>
    <property type="project" value="UniProtKB-KW"/>
</dbReference>
<dbReference type="SUPFAM" id="SSF56784">
    <property type="entry name" value="HAD-like"/>
    <property type="match status" value="1"/>
</dbReference>
<dbReference type="EMBL" id="JACOOL010000011">
    <property type="protein sequence ID" value="MBC5638049.1"/>
    <property type="molecule type" value="Genomic_DNA"/>
</dbReference>
<dbReference type="Gene3D" id="3.40.50.1000">
    <property type="entry name" value="HAD superfamily/HAD-like"/>
    <property type="match status" value="1"/>
</dbReference>
<dbReference type="SFLD" id="SFLDS00003">
    <property type="entry name" value="Haloacid_Dehalogenase"/>
    <property type="match status" value="1"/>
</dbReference>
<evidence type="ECO:0000256" key="3">
    <source>
        <dbReference type="ARBA" id="ARBA00022842"/>
    </source>
</evidence>
<dbReference type="SFLD" id="SFLDG01129">
    <property type="entry name" value="C1.5:_HAD__Beta-PGM__Phosphata"/>
    <property type="match status" value="1"/>
</dbReference>
<dbReference type="GO" id="GO:0044281">
    <property type="term" value="P:small molecule metabolic process"/>
    <property type="evidence" value="ECO:0007669"/>
    <property type="project" value="UniProtKB-ARBA"/>
</dbReference>
<dbReference type="RefSeq" id="WP_186870757.1">
    <property type="nucleotide sequence ID" value="NZ_JACOOL010000011.1"/>
</dbReference>
<dbReference type="PRINTS" id="PR00413">
    <property type="entry name" value="HADHALOGNASE"/>
</dbReference>
<keyword evidence="5" id="KW-1185">Reference proteome</keyword>
<dbReference type="AlphaFoldDB" id="A0A923L7X6"/>
<dbReference type="InterPro" id="IPR023214">
    <property type="entry name" value="HAD_sf"/>
</dbReference>
<comment type="cofactor">
    <cofactor evidence="1">
        <name>Mg(2+)</name>
        <dbReference type="ChEBI" id="CHEBI:18420"/>
    </cofactor>
</comment>
<dbReference type="CDD" id="cd01427">
    <property type="entry name" value="HAD_like"/>
    <property type="match status" value="1"/>
</dbReference>
<dbReference type="PANTHER" id="PTHR46470">
    <property type="entry name" value="N-ACYLNEURAMINATE-9-PHOSPHATASE"/>
    <property type="match status" value="1"/>
</dbReference>
<evidence type="ECO:0000256" key="1">
    <source>
        <dbReference type="ARBA" id="ARBA00001946"/>
    </source>
</evidence>
<evidence type="ECO:0000313" key="5">
    <source>
        <dbReference type="Proteomes" id="UP000637359"/>
    </source>
</evidence>
<dbReference type="NCBIfam" id="TIGR01549">
    <property type="entry name" value="HAD-SF-IA-v1"/>
    <property type="match status" value="1"/>
</dbReference>
<evidence type="ECO:0000313" key="4">
    <source>
        <dbReference type="EMBL" id="MBC5638049.1"/>
    </source>
</evidence>
<dbReference type="InterPro" id="IPR051400">
    <property type="entry name" value="HAD-like_hydrolase"/>
</dbReference>
<dbReference type="InterPro" id="IPR036412">
    <property type="entry name" value="HAD-like_sf"/>
</dbReference>
<reference evidence="4" key="1">
    <citation type="submission" date="2020-08" db="EMBL/GenBank/DDBJ databases">
        <title>Genome public.</title>
        <authorList>
            <person name="Liu C."/>
            <person name="Sun Q."/>
        </authorList>
    </citation>
    <scope>NUCLEOTIDE SEQUENCE</scope>
    <source>
        <strain evidence="4">BX22</strain>
    </source>
</reference>
<accession>A0A923L7X6</accession>
<proteinExistence type="predicted"/>
<keyword evidence="3" id="KW-0460">Magnesium</keyword>
<name>A0A923L7X6_9BACI</name>
<evidence type="ECO:0000256" key="2">
    <source>
        <dbReference type="ARBA" id="ARBA00022801"/>
    </source>
</evidence>
<keyword evidence="2 4" id="KW-0378">Hydrolase</keyword>
<dbReference type="Gene3D" id="1.10.150.520">
    <property type="match status" value="1"/>
</dbReference>
<protein>
    <submittedName>
        <fullName evidence="4">HAD family hydrolase</fullName>
    </submittedName>
</protein>